<evidence type="ECO:0000256" key="1">
    <source>
        <dbReference type="ARBA" id="ARBA00004613"/>
    </source>
</evidence>
<dbReference type="InterPro" id="IPR018511">
    <property type="entry name" value="Hemolysin-typ_Ca-bd_CS"/>
</dbReference>
<dbReference type="RefSeq" id="WP_377786160.1">
    <property type="nucleotide sequence ID" value="NZ_JBHUOC010000001.1"/>
</dbReference>
<dbReference type="PANTHER" id="PTHR38340:SF1">
    <property type="entry name" value="S-LAYER PROTEIN"/>
    <property type="match status" value="1"/>
</dbReference>
<evidence type="ECO:0000313" key="3">
    <source>
        <dbReference type="EMBL" id="MDN3710810.1"/>
    </source>
</evidence>
<dbReference type="Gene3D" id="2.150.10.10">
    <property type="entry name" value="Serralysin-like metalloprotease, C-terminal"/>
    <property type="match status" value="5"/>
</dbReference>
<organism evidence="3 4">
    <name type="scientific">Paracoccus cavernae</name>
    <dbReference type="NCBI Taxonomy" id="1571207"/>
    <lineage>
        <taxon>Bacteria</taxon>
        <taxon>Pseudomonadati</taxon>
        <taxon>Pseudomonadota</taxon>
        <taxon>Alphaproteobacteria</taxon>
        <taxon>Rhodobacterales</taxon>
        <taxon>Paracoccaceae</taxon>
        <taxon>Paracoccus</taxon>
    </lineage>
</organism>
<accession>A0ABT8D1Z7</accession>
<evidence type="ECO:0000313" key="4">
    <source>
        <dbReference type="Proteomes" id="UP001243846"/>
    </source>
</evidence>
<reference evidence="4" key="1">
    <citation type="journal article" date="2019" name="Int. J. Syst. Evol. Microbiol.">
        <title>The Global Catalogue of Microorganisms (GCM) 10K type strain sequencing project: providing services to taxonomists for standard genome sequencing and annotation.</title>
        <authorList>
            <consortium name="The Broad Institute Genomics Platform"/>
            <consortium name="The Broad Institute Genome Sequencing Center for Infectious Disease"/>
            <person name="Wu L."/>
            <person name="Ma J."/>
        </authorList>
    </citation>
    <scope>NUCLEOTIDE SEQUENCE [LARGE SCALE GENOMIC DNA]</scope>
    <source>
        <strain evidence="4">CECT 8482</strain>
    </source>
</reference>
<comment type="caution">
    <text evidence="3">The sequence shown here is derived from an EMBL/GenBank/DDBJ whole genome shotgun (WGS) entry which is preliminary data.</text>
</comment>
<dbReference type="InterPro" id="IPR011049">
    <property type="entry name" value="Serralysin-like_metalloprot_C"/>
</dbReference>
<dbReference type="Proteomes" id="UP001243846">
    <property type="component" value="Unassembled WGS sequence"/>
</dbReference>
<dbReference type="Pfam" id="PF00353">
    <property type="entry name" value="HemolysinCabind"/>
    <property type="match status" value="6"/>
</dbReference>
<dbReference type="PRINTS" id="PR00313">
    <property type="entry name" value="CABNDNGRPT"/>
</dbReference>
<dbReference type="InterPro" id="IPR001343">
    <property type="entry name" value="Hemolysn_Ca-bd"/>
</dbReference>
<sequence length="489" mass="47686">MTVNLSVTTAQLIGGGRGTDRLLNIENVQGSNFNDRLTGNGVANTLIGGAGNDVLNGGGGNDVLDGGAGFDYASFAGATSGVSVNLANANAQLVGGGFGTDRLANIEGLMGSSFNDRLAGNGAANNLQGGGGADTLIGGLGADTLNGGAGADTADFSGAVAVRVDLNRTAAQNTGHGMDVLIGIENVTGGNNHDVLIGNGVANLLAGGAGNDTLTGGAGNDTLDGGAGNDVLDGGAGIDTVRFSGNGAVTVNLNLGTAQNTGQGIDRLVGIEGVLGGGGNDRITGNAGANILGGGAGNDRLDGGAGNDTLDGGLGNDVIDGGAGVDTIIFNTTGNVAVNLGVTVAQATGQGQDIIRNIENATGGSGNDRLSGSGGANILQGGAGNDTLNGGAGNDVLSGGAGNDRLIGGTGNDTLGGGAGNDTFYFDANSGSDRLQDYNRNDDTIEIRWAGHDIFDLNLNYSGGNTIIRFGSTVITANGYLYVSDFDFV</sequence>
<dbReference type="PANTHER" id="PTHR38340">
    <property type="entry name" value="S-LAYER PROTEIN"/>
    <property type="match status" value="1"/>
</dbReference>
<dbReference type="EMBL" id="JAUFRC010000001">
    <property type="protein sequence ID" value="MDN3710810.1"/>
    <property type="molecule type" value="Genomic_DNA"/>
</dbReference>
<protein>
    <submittedName>
        <fullName evidence="3">Calcium-binding protein</fullName>
    </submittedName>
</protein>
<comment type="subcellular location">
    <subcellularLocation>
        <location evidence="1">Secreted</location>
    </subcellularLocation>
</comment>
<dbReference type="SUPFAM" id="SSF51120">
    <property type="entry name" value="beta-Roll"/>
    <property type="match status" value="4"/>
</dbReference>
<keyword evidence="2" id="KW-0964">Secreted</keyword>
<evidence type="ECO:0000256" key="2">
    <source>
        <dbReference type="ARBA" id="ARBA00022525"/>
    </source>
</evidence>
<dbReference type="PROSITE" id="PS00330">
    <property type="entry name" value="HEMOLYSIN_CALCIUM"/>
    <property type="match status" value="9"/>
</dbReference>
<dbReference type="InterPro" id="IPR050557">
    <property type="entry name" value="RTX_toxin/Mannuronan_C5-epim"/>
</dbReference>
<name>A0ABT8D1Z7_9RHOB</name>
<gene>
    <name evidence="3" type="ORF">QWZ10_01335</name>
</gene>
<proteinExistence type="predicted"/>
<keyword evidence="4" id="KW-1185">Reference proteome</keyword>